<dbReference type="EMBL" id="JAUBDJ010000006">
    <property type="protein sequence ID" value="MDW0117594.1"/>
    <property type="molecule type" value="Genomic_DNA"/>
</dbReference>
<dbReference type="AlphaFoldDB" id="A0AAW9A965"/>
<gene>
    <name evidence="2" type="ORF">QTL97_11650</name>
</gene>
<evidence type="ECO:0000313" key="2">
    <source>
        <dbReference type="EMBL" id="MDW0117594.1"/>
    </source>
</evidence>
<proteinExistence type="predicted"/>
<feature type="signal peptide" evidence="1">
    <location>
        <begin position="1"/>
        <end position="19"/>
    </location>
</feature>
<protein>
    <recommendedName>
        <fullName evidence="4">DUF4825 domain-containing protein</fullName>
    </recommendedName>
</protein>
<dbReference type="RefSeq" id="WP_317940834.1">
    <property type="nucleotide sequence ID" value="NZ_JAUBDJ010000006.1"/>
</dbReference>
<comment type="caution">
    <text evidence="2">The sequence shown here is derived from an EMBL/GenBank/DDBJ whole genome shotgun (WGS) entry which is preliminary data.</text>
</comment>
<accession>A0AAW9A965</accession>
<organism evidence="2 3">
    <name type="scientific">Sporosarcina thermotolerans</name>
    <dbReference type="NCBI Taxonomy" id="633404"/>
    <lineage>
        <taxon>Bacteria</taxon>
        <taxon>Bacillati</taxon>
        <taxon>Bacillota</taxon>
        <taxon>Bacilli</taxon>
        <taxon>Bacillales</taxon>
        <taxon>Caryophanaceae</taxon>
        <taxon>Sporosarcina</taxon>
    </lineage>
</organism>
<keyword evidence="1" id="KW-0732">Signal</keyword>
<dbReference type="PROSITE" id="PS51257">
    <property type="entry name" value="PROKAR_LIPOPROTEIN"/>
    <property type="match status" value="1"/>
</dbReference>
<sequence length="153" mass="17826">MKKVFLLLTLGLVSLVLFSCNQTDVNNTNPDLYIGHIDIEEDILYLDEVEWITDENQDRIKELKLSRSDMPNGYYINNPSTDTVSYKIAEDTEYSFVKLESLSFYKEGEDRNYSTTKKEEFMEFLDSVGTNRVVFWVEVKDGFVVSIKEQFAN</sequence>
<dbReference type="Proteomes" id="UP001271648">
    <property type="component" value="Unassembled WGS sequence"/>
</dbReference>
<evidence type="ECO:0008006" key="4">
    <source>
        <dbReference type="Google" id="ProtNLM"/>
    </source>
</evidence>
<feature type="chain" id="PRO_5043734701" description="DUF4825 domain-containing protein" evidence="1">
    <location>
        <begin position="20"/>
        <end position="153"/>
    </location>
</feature>
<keyword evidence="3" id="KW-1185">Reference proteome</keyword>
<evidence type="ECO:0000313" key="3">
    <source>
        <dbReference type="Proteomes" id="UP001271648"/>
    </source>
</evidence>
<reference evidence="2 3" key="1">
    <citation type="submission" date="2023-06" db="EMBL/GenBank/DDBJ databases">
        <title>Sporosarcina sp. nov., isolated from Korean traditional fermented seafood 'Jeotgal'.</title>
        <authorList>
            <person name="Yang A.I."/>
            <person name="Shin N.-R."/>
        </authorList>
    </citation>
    <scope>NUCLEOTIDE SEQUENCE [LARGE SCALE GENOMIC DNA]</scope>
    <source>
        <strain evidence="2 3">KCTC43456</strain>
    </source>
</reference>
<evidence type="ECO:0000256" key="1">
    <source>
        <dbReference type="SAM" id="SignalP"/>
    </source>
</evidence>
<name>A0AAW9A965_9BACL</name>